<dbReference type="EMBL" id="FLQS01000056">
    <property type="protein sequence ID" value="SBS78548.1"/>
    <property type="molecule type" value="Genomic_DNA"/>
</dbReference>
<protein>
    <recommendedName>
        <fullName evidence="10">Cation/H+ exchanger transmembrane domain-containing protein</fullName>
    </recommendedName>
</protein>
<feature type="transmembrane region" description="Helical" evidence="9">
    <location>
        <begin position="276"/>
        <end position="295"/>
    </location>
</feature>
<dbReference type="InterPro" id="IPR006153">
    <property type="entry name" value="Cation/H_exchanger_TM"/>
</dbReference>
<feature type="transmembrane region" description="Helical" evidence="9">
    <location>
        <begin position="55"/>
        <end position="71"/>
    </location>
</feature>
<keyword evidence="3" id="KW-0050">Antiport</keyword>
<organism evidence="11">
    <name type="scientific">uncultured Mycobacterium sp</name>
    <dbReference type="NCBI Taxonomy" id="171292"/>
    <lineage>
        <taxon>Bacteria</taxon>
        <taxon>Bacillati</taxon>
        <taxon>Actinomycetota</taxon>
        <taxon>Actinomycetes</taxon>
        <taxon>Mycobacteriales</taxon>
        <taxon>Mycobacteriaceae</taxon>
        <taxon>Mycobacterium</taxon>
        <taxon>environmental samples</taxon>
    </lineage>
</organism>
<sequence>MHTATPFVLTLMVLGYAVVSGLVNRWYVAPALIFVGLGMLFGPFGFNLLDAGPGTSGYTVLAQLALTVILFNQAAKLDPRVVLRRGHVTFRLLVIGIPLTLVLGTLTAAVLLPVLPWWEAVCLAAIVAPTEVALIDALLEDNRIPDRVRNALSVESGFYDGFALAVLLAALALASAQTDQRPRDWTWFVVRTELVSLVIGAVIGLLGAMLIAWSRRRDWMSDTWAQLATLAVALICFEFGERVHASGFVAAFTGGLAFAVVARRNNTQLSTQVSDATGQLLELLVFAMFGAFAVIDSWQHTSWRVVLFCVVALFGVRMVAVLVALIRTDMPGYGRVFIGWFGPRGIGTVVLGLLVIERGDIEHADLLTQAGVIVVTLSLVLHSLTAPLGIARYAPDPQRA</sequence>
<reference evidence="11" key="1">
    <citation type="submission" date="2016-03" db="EMBL/GenBank/DDBJ databases">
        <authorList>
            <person name="Ploux O."/>
        </authorList>
    </citation>
    <scope>NUCLEOTIDE SEQUENCE</scope>
    <source>
        <strain evidence="11">UC10</strain>
    </source>
</reference>
<keyword evidence="8 9" id="KW-0472">Membrane</keyword>
<dbReference type="GO" id="GO:1902600">
    <property type="term" value="P:proton transmembrane transport"/>
    <property type="evidence" value="ECO:0007669"/>
    <property type="project" value="InterPro"/>
</dbReference>
<dbReference type="Gene3D" id="1.20.1530.20">
    <property type="match status" value="1"/>
</dbReference>
<feature type="transmembrane region" description="Helical" evidence="9">
    <location>
        <begin position="301"/>
        <end position="325"/>
    </location>
</feature>
<dbReference type="Pfam" id="PF00999">
    <property type="entry name" value="Na_H_Exchanger"/>
    <property type="match status" value="1"/>
</dbReference>
<feature type="transmembrane region" description="Helical" evidence="9">
    <location>
        <begin position="246"/>
        <end position="264"/>
    </location>
</feature>
<dbReference type="GO" id="GO:0015297">
    <property type="term" value="F:antiporter activity"/>
    <property type="evidence" value="ECO:0007669"/>
    <property type="project" value="UniProtKB-KW"/>
</dbReference>
<feature type="transmembrane region" description="Helical" evidence="9">
    <location>
        <begin position="194"/>
        <end position="212"/>
    </location>
</feature>
<accession>A0A1Y5PRJ4</accession>
<feature type="domain" description="Cation/H+ exchanger transmembrane" evidence="10">
    <location>
        <begin position="17"/>
        <end position="384"/>
    </location>
</feature>
<evidence type="ECO:0000256" key="6">
    <source>
        <dbReference type="ARBA" id="ARBA00022989"/>
    </source>
</evidence>
<proteinExistence type="predicted"/>
<evidence type="ECO:0000256" key="5">
    <source>
        <dbReference type="ARBA" id="ARBA00022692"/>
    </source>
</evidence>
<dbReference type="AlphaFoldDB" id="A0A1Y5PRJ4"/>
<dbReference type="PANTHER" id="PTHR32507:SF8">
    <property type="entry name" value="CNH1P"/>
    <property type="match status" value="1"/>
</dbReference>
<evidence type="ECO:0000259" key="10">
    <source>
        <dbReference type="Pfam" id="PF00999"/>
    </source>
</evidence>
<feature type="transmembrane region" description="Helical" evidence="9">
    <location>
        <begin position="92"/>
        <end position="111"/>
    </location>
</feature>
<evidence type="ECO:0000256" key="1">
    <source>
        <dbReference type="ARBA" id="ARBA00004651"/>
    </source>
</evidence>
<gene>
    <name evidence="11" type="ORF">MHPYR_60036</name>
</gene>
<evidence type="ECO:0000256" key="8">
    <source>
        <dbReference type="ARBA" id="ARBA00023136"/>
    </source>
</evidence>
<feature type="transmembrane region" description="Helical" evidence="9">
    <location>
        <begin position="337"/>
        <end position="356"/>
    </location>
</feature>
<evidence type="ECO:0000256" key="3">
    <source>
        <dbReference type="ARBA" id="ARBA00022449"/>
    </source>
</evidence>
<feature type="transmembrane region" description="Helical" evidence="9">
    <location>
        <begin position="151"/>
        <end position="174"/>
    </location>
</feature>
<comment type="subcellular location">
    <subcellularLocation>
        <location evidence="1">Cell membrane</location>
        <topology evidence="1">Multi-pass membrane protein</topology>
    </subcellularLocation>
</comment>
<keyword evidence="4" id="KW-1003">Cell membrane</keyword>
<name>A0A1Y5PRJ4_9MYCO</name>
<evidence type="ECO:0000256" key="2">
    <source>
        <dbReference type="ARBA" id="ARBA00022448"/>
    </source>
</evidence>
<dbReference type="PANTHER" id="PTHR32507">
    <property type="entry name" value="NA(+)/H(+) ANTIPORTER 1"/>
    <property type="match status" value="1"/>
</dbReference>
<dbReference type="GO" id="GO:0005886">
    <property type="term" value="C:plasma membrane"/>
    <property type="evidence" value="ECO:0007669"/>
    <property type="project" value="UniProtKB-SubCell"/>
</dbReference>
<keyword evidence="6 9" id="KW-1133">Transmembrane helix</keyword>
<feature type="transmembrane region" description="Helical" evidence="9">
    <location>
        <begin position="368"/>
        <end position="390"/>
    </location>
</feature>
<evidence type="ECO:0000256" key="9">
    <source>
        <dbReference type="SAM" id="Phobius"/>
    </source>
</evidence>
<feature type="transmembrane region" description="Helical" evidence="9">
    <location>
        <begin position="6"/>
        <end position="24"/>
    </location>
</feature>
<keyword evidence="2" id="KW-0813">Transport</keyword>
<feature type="transmembrane region" description="Helical" evidence="9">
    <location>
        <begin position="117"/>
        <end position="139"/>
    </location>
</feature>
<evidence type="ECO:0000256" key="4">
    <source>
        <dbReference type="ARBA" id="ARBA00022475"/>
    </source>
</evidence>
<evidence type="ECO:0000313" key="11">
    <source>
        <dbReference type="EMBL" id="SBS78548.1"/>
    </source>
</evidence>
<keyword evidence="7" id="KW-0406">Ion transport</keyword>
<dbReference type="InterPro" id="IPR038770">
    <property type="entry name" value="Na+/solute_symporter_sf"/>
</dbReference>
<evidence type="ECO:0000256" key="7">
    <source>
        <dbReference type="ARBA" id="ARBA00023065"/>
    </source>
</evidence>
<keyword evidence="5 9" id="KW-0812">Transmembrane</keyword>